<keyword evidence="7" id="KW-0238">DNA-binding</keyword>
<dbReference type="PROSITE" id="PS00093">
    <property type="entry name" value="N4_MTASE"/>
    <property type="match status" value="1"/>
</dbReference>
<reference evidence="10" key="1">
    <citation type="submission" date="2024-06" db="EMBL/GenBank/DDBJ databases">
        <title>Micromonospora sp. strain HUAS YX12 genome sequences.</title>
        <authorList>
            <person name="Mo P."/>
        </authorList>
    </citation>
    <scope>NUCLEOTIDE SEQUENCE</scope>
    <source>
        <strain evidence="10">HUAS YX12</strain>
    </source>
</reference>
<accession>A0AAU7R1U1</accession>
<dbReference type="InterPro" id="IPR002941">
    <property type="entry name" value="DNA_methylase_N4/N6"/>
</dbReference>
<evidence type="ECO:0000256" key="5">
    <source>
        <dbReference type="ARBA" id="ARBA00022691"/>
    </source>
</evidence>
<keyword evidence="3 10" id="KW-0489">Methyltransferase</keyword>
<keyword evidence="5" id="KW-0949">S-adenosyl-L-methionine</keyword>
<dbReference type="InterPro" id="IPR017985">
    <property type="entry name" value="MeTrfase_CN4_CS"/>
</dbReference>
<comment type="catalytic activity">
    <reaction evidence="8">
        <text>a 2'-deoxycytidine in DNA + S-adenosyl-L-methionine = an N(4)-methyl-2'-deoxycytidine in DNA + S-adenosyl-L-homocysteine + H(+)</text>
        <dbReference type="Rhea" id="RHEA:16857"/>
        <dbReference type="Rhea" id="RHEA-COMP:11369"/>
        <dbReference type="Rhea" id="RHEA-COMP:13674"/>
        <dbReference type="ChEBI" id="CHEBI:15378"/>
        <dbReference type="ChEBI" id="CHEBI:57856"/>
        <dbReference type="ChEBI" id="CHEBI:59789"/>
        <dbReference type="ChEBI" id="CHEBI:85452"/>
        <dbReference type="ChEBI" id="CHEBI:137933"/>
        <dbReference type="EC" id="2.1.1.113"/>
    </reaction>
</comment>
<evidence type="ECO:0000259" key="9">
    <source>
        <dbReference type="Pfam" id="PF01555"/>
    </source>
</evidence>
<evidence type="ECO:0000256" key="3">
    <source>
        <dbReference type="ARBA" id="ARBA00022603"/>
    </source>
</evidence>
<dbReference type="AlphaFoldDB" id="A0AAU7R1U1"/>
<name>A0AAU7R1U1_9ACTN</name>
<feature type="domain" description="DNA methylase N-4/N-6" evidence="9">
    <location>
        <begin position="46"/>
        <end position="100"/>
    </location>
</feature>
<protein>
    <recommendedName>
        <fullName evidence="2">site-specific DNA-methyltransferase (cytosine-N(4)-specific)</fullName>
        <ecNumber evidence="2">2.1.1.113</ecNumber>
    </recommendedName>
</protein>
<dbReference type="RefSeq" id="WP_349878822.1">
    <property type="nucleotide sequence ID" value="NZ_CP157974.1"/>
</dbReference>
<evidence type="ECO:0000256" key="4">
    <source>
        <dbReference type="ARBA" id="ARBA00022679"/>
    </source>
</evidence>
<dbReference type="GO" id="GO:0003677">
    <property type="term" value="F:DNA binding"/>
    <property type="evidence" value="ECO:0007669"/>
    <property type="project" value="UniProtKB-KW"/>
</dbReference>
<sequence length="460" mass="51300">MSTASVDWLEDAFFEAPERGSIDGGTTTAGDLWHVANPRWGHSMHTMCSYHGMFPAKLAHYFIQRYSRPGDAVLDPFGGRGTVPLQARVEGRRTLGNDLSPLGYVLSRAKANPPSWAAVNEFLDNLEKRYKRATQGEPDVSPDIRMLYHPNTLRQICYLRGVLLKQDLTQWTSEAAMLAGSLAGIMHGSFRRDGTSQYLSISMPNTFSMSPTYVEKFIREKGLVAPDQDVFERLRDKLARLYLDSIDGPDGTVFFSDAPDLMLSNSVQPGSVDLIVTSPPYLQVVNYGTANWIRLWLLGIDDVGRERGRGRKKLDADLDHRHNYDSYRNFLLRTLLGIQRVLKRDGVAAVVIGDVADPGKEALPLAKKIWDDVGVKTELRLVELIGDRLPVESKVSRIWGDTKGQATERDCILVLTQQDGEPWDGPGVIDWDEPYKDAGPDAAHVRLKSRFGTSEDPTAV</sequence>
<keyword evidence="6" id="KW-0680">Restriction system</keyword>
<dbReference type="SUPFAM" id="SSF53335">
    <property type="entry name" value="S-adenosyl-L-methionine-dependent methyltransferases"/>
    <property type="match status" value="2"/>
</dbReference>
<dbReference type="Gene3D" id="3.40.50.150">
    <property type="entry name" value="Vaccinia Virus protein VP39"/>
    <property type="match status" value="2"/>
</dbReference>
<comment type="similarity">
    <text evidence="1">Belongs to the N(4)/N(6)-methyltransferase family. N(4) subfamily.</text>
</comment>
<dbReference type="GO" id="GO:0015667">
    <property type="term" value="F:site-specific DNA-methyltransferase (cytosine-N4-specific) activity"/>
    <property type="evidence" value="ECO:0007669"/>
    <property type="project" value="UniProtKB-EC"/>
</dbReference>
<dbReference type="GO" id="GO:0032259">
    <property type="term" value="P:methylation"/>
    <property type="evidence" value="ECO:0007669"/>
    <property type="project" value="UniProtKB-KW"/>
</dbReference>
<organism evidence="10">
    <name type="scientific">Micromonospora sp. HUAS YX12</name>
    <dbReference type="NCBI Taxonomy" id="3156396"/>
    <lineage>
        <taxon>Bacteria</taxon>
        <taxon>Bacillati</taxon>
        <taxon>Actinomycetota</taxon>
        <taxon>Actinomycetes</taxon>
        <taxon>Micromonosporales</taxon>
        <taxon>Micromonosporaceae</taxon>
        <taxon>Micromonospora</taxon>
    </lineage>
</organism>
<evidence type="ECO:0000256" key="6">
    <source>
        <dbReference type="ARBA" id="ARBA00022747"/>
    </source>
</evidence>
<evidence type="ECO:0000256" key="7">
    <source>
        <dbReference type="ARBA" id="ARBA00023125"/>
    </source>
</evidence>
<dbReference type="EMBL" id="CP157974">
    <property type="protein sequence ID" value="XBT82387.1"/>
    <property type="molecule type" value="Genomic_DNA"/>
</dbReference>
<proteinExistence type="inferred from homology"/>
<dbReference type="Pfam" id="PF01555">
    <property type="entry name" value="N6_N4_Mtase"/>
    <property type="match status" value="1"/>
</dbReference>
<evidence type="ECO:0000256" key="8">
    <source>
        <dbReference type="ARBA" id="ARBA00049120"/>
    </source>
</evidence>
<dbReference type="EC" id="2.1.1.113" evidence="2"/>
<dbReference type="InterPro" id="IPR029063">
    <property type="entry name" value="SAM-dependent_MTases_sf"/>
</dbReference>
<evidence type="ECO:0000313" key="10">
    <source>
        <dbReference type="EMBL" id="XBT82387.1"/>
    </source>
</evidence>
<gene>
    <name evidence="10" type="ORF">ABIH81_02460</name>
</gene>
<dbReference type="GO" id="GO:0009307">
    <property type="term" value="P:DNA restriction-modification system"/>
    <property type="evidence" value="ECO:0007669"/>
    <property type="project" value="UniProtKB-KW"/>
</dbReference>
<evidence type="ECO:0000256" key="1">
    <source>
        <dbReference type="ARBA" id="ARBA00010203"/>
    </source>
</evidence>
<dbReference type="GO" id="GO:0008170">
    <property type="term" value="F:N-methyltransferase activity"/>
    <property type="evidence" value="ECO:0007669"/>
    <property type="project" value="InterPro"/>
</dbReference>
<keyword evidence="4" id="KW-0808">Transferase</keyword>
<evidence type="ECO:0000256" key="2">
    <source>
        <dbReference type="ARBA" id="ARBA00012185"/>
    </source>
</evidence>